<dbReference type="InterPro" id="IPR003445">
    <property type="entry name" value="Cat_transpt"/>
</dbReference>
<sequence length="442" mass="47085">MPVLRHPAQIIVGGFAIAILIGTLLLMLPVATTDEAAATPLTALFTATSAICVTGLVVVDTETHWSTFGEIVLMALFQVGGLGIMTLATLFALLVSGRVGLRARLLAQAETKTLSASDVRRVVRNVVIFSLVSEVLLTSVLTLRFLLGYGEGFGRAFYLGAFHAVSAFNNAGFALWPDSLVRFASDPWICLPIALAVVIGGLGFPVVFELARSWRRPSRWSVLTRITLGVTVTLLALGTATFTVFEWGNPGTFGALPESRRVMAGFFTAVMPRSGGFNLIDLNEMRSESWLVTDILMFIGGGSAGTAGGIKVTTFGLLAFVIWAELRGEDQVNVGHRRVPGSVQRQALTIALLGVGLVAAGTFLLLTISQLTLERAAFEVISAFGTVGLSLGATTTIPTSGQAMLVALMFIGRVGPVMLFSALAMRERTRHYELPEERPIVG</sequence>
<evidence type="ECO:0000256" key="2">
    <source>
        <dbReference type="ARBA" id="ARBA00022448"/>
    </source>
</evidence>
<organism evidence="9 10">
    <name type="scientific">Actinocorallia libanotica</name>
    <dbReference type="NCBI Taxonomy" id="46162"/>
    <lineage>
        <taxon>Bacteria</taxon>
        <taxon>Bacillati</taxon>
        <taxon>Actinomycetota</taxon>
        <taxon>Actinomycetes</taxon>
        <taxon>Streptosporangiales</taxon>
        <taxon>Thermomonosporaceae</taxon>
        <taxon>Actinocorallia</taxon>
    </lineage>
</organism>
<comment type="caution">
    <text evidence="9">The sequence shown here is derived from an EMBL/GenBank/DDBJ whole genome shotgun (WGS) entry which is preliminary data.</text>
</comment>
<dbReference type="PANTHER" id="PTHR32024">
    <property type="entry name" value="TRK SYSTEM POTASSIUM UPTAKE PROTEIN TRKG-RELATED"/>
    <property type="match status" value="1"/>
</dbReference>
<evidence type="ECO:0000313" key="9">
    <source>
        <dbReference type="EMBL" id="GAA0935681.1"/>
    </source>
</evidence>
<dbReference type="PANTHER" id="PTHR32024:SF1">
    <property type="entry name" value="KTR SYSTEM POTASSIUM UPTAKE PROTEIN B"/>
    <property type="match status" value="1"/>
</dbReference>
<keyword evidence="4 8" id="KW-0812">Transmembrane</keyword>
<feature type="transmembrane region" description="Helical" evidence="8">
    <location>
        <begin position="37"/>
        <end position="59"/>
    </location>
</feature>
<evidence type="ECO:0000256" key="6">
    <source>
        <dbReference type="ARBA" id="ARBA00023065"/>
    </source>
</evidence>
<feature type="transmembrane region" description="Helical" evidence="8">
    <location>
        <begin position="343"/>
        <end position="366"/>
    </location>
</feature>
<feature type="transmembrane region" description="Helical" evidence="8">
    <location>
        <begin position="222"/>
        <end position="242"/>
    </location>
</feature>
<reference evidence="9 10" key="1">
    <citation type="journal article" date="2019" name="Int. J. Syst. Evol. Microbiol.">
        <title>The Global Catalogue of Microorganisms (GCM) 10K type strain sequencing project: providing services to taxonomists for standard genome sequencing and annotation.</title>
        <authorList>
            <consortium name="The Broad Institute Genomics Platform"/>
            <consortium name="The Broad Institute Genome Sequencing Center for Infectious Disease"/>
            <person name="Wu L."/>
            <person name="Ma J."/>
        </authorList>
    </citation>
    <scope>NUCLEOTIDE SEQUENCE [LARGE SCALE GENOMIC DNA]</scope>
    <source>
        <strain evidence="9 10">JCM 10696</strain>
    </source>
</reference>
<feature type="transmembrane region" description="Helical" evidence="8">
    <location>
        <begin position="71"/>
        <end position="95"/>
    </location>
</feature>
<evidence type="ECO:0000256" key="3">
    <source>
        <dbReference type="ARBA" id="ARBA00022475"/>
    </source>
</evidence>
<feature type="transmembrane region" description="Helical" evidence="8">
    <location>
        <begin position="295"/>
        <end position="323"/>
    </location>
</feature>
<evidence type="ECO:0000256" key="5">
    <source>
        <dbReference type="ARBA" id="ARBA00022989"/>
    </source>
</evidence>
<evidence type="ECO:0000313" key="10">
    <source>
        <dbReference type="Proteomes" id="UP001500665"/>
    </source>
</evidence>
<dbReference type="EMBL" id="BAAAHH010000001">
    <property type="protein sequence ID" value="GAA0935681.1"/>
    <property type="molecule type" value="Genomic_DNA"/>
</dbReference>
<keyword evidence="10" id="KW-1185">Reference proteome</keyword>
<keyword evidence="2" id="KW-0813">Transport</keyword>
<proteinExistence type="predicted"/>
<comment type="subcellular location">
    <subcellularLocation>
        <location evidence="1">Cell membrane</location>
        <topology evidence="1">Multi-pass membrane protein</topology>
    </subcellularLocation>
</comment>
<dbReference type="Proteomes" id="UP001500665">
    <property type="component" value="Unassembled WGS sequence"/>
</dbReference>
<feature type="transmembrane region" description="Helical" evidence="8">
    <location>
        <begin position="12"/>
        <end position="31"/>
    </location>
</feature>
<evidence type="ECO:0000256" key="4">
    <source>
        <dbReference type="ARBA" id="ARBA00022692"/>
    </source>
</evidence>
<evidence type="ECO:0000256" key="7">
    <source>
        <dbReference type="ARBA" id="ARBA00023136"/>
    </source>
</evidence>
<keyword evidence="3" id="KW-1003">Cell membrane</keyword>
<keyword evidence="7 8" id="KW-0472">Membrane</keyword>
<evidence type="ECO:0000256" key="8">
    <source>
        <dbReference type="SAM" id="Phobius"/>
    </source>
</evidence>
<protein>
    <submittedName>
        <fullName evidence="9">Potassium transporter TrkG</fullName>
    </submittedName>
</protein>
<dbReference type="RefSeq" id="WP_344235406.1">
    <property type="nucleotide sequence ID" value="NZ_BAAAHH010000001.1"/>
</dbReference>
<accession>A0ABN1PZM8</accession>
<feature type="transmembrane region" description="Helical" evidence="8">
    <location>
        <begin position="126"/>
        <end position="147"/>
    </location>
</feature>
<name>A0ABN1PZM8_9ACTN</name>
<gene>
    <name evidence="9" type="ORF">GCM10009550_00870</name>
</gene>
<evidence type="ECO:0000256" key="1">
    <source>
        <dbReference type="ARBA" id="ARBA00004651"/>
    </source>
</evidence>
<keyword evidence="6" id="KW-0406">Ion transport</keyword>
<feature type="transmembrane region" description="Helical" evidence="8">
    <location>
        <begin position="403"/>
        <end position="424"/>
    </location>
</feature>
<dbReference type="Pfam" id="PF02386">
    <property type="entry name" value="TrkH"/>
    <property type="match status" value="1"/>
</dbReference>
<keyword evidence="5 8" id="KW-1133">Transmembrane helix</keyword>
<feature type="transmembrane region" description="Helical" evidence="8">
    <location>
        <begin position="188"/>
        <end position="210"/>
    </location>
</feature>